<organism evidence="10">
    <name type="scientific">Ananas comosus var. bracteatus</name>
    <name type="common">red pineapple</name>
    <dbReference type="NCBI Taxonomy" id="296719"/>
    <lineage>
        <taxon>Eukaryota</taxon>
        <taxon>Viridiplantae</taxon>
        <taxon>Streptophyta</taxon>
        <taxon>Embryophyta</taxon>
        <taxon>Tracheophyta</taxon>
        <taxon>Spermatophyta</taxon>
        <taxon>Magnoliopsida</taxon>
        <taxon>Liliopsida</taxon>
        <taxon>Poales</taxon>
        <taxon>Bromeliaceae</taxon>
        <taxon>Bromelioideae</taxon>
        <taxon>Ananas</taxon>
    </lineage>
</organism>
<dbReference type="EMBL" id="LR862147">
    <property type="protein sequence ID" value="CAD1829171.1"/>
    <property type="molecule type" value="Genomic_DNA"/>
</dbReference>
<evidence type="ECO:0000256" key="4">
    <source>
        <dbReference type="ARBA" id="ARBA00022692"/>
    </source>
</evidence>
<evidence type="ECO:0000256" key="6">
    <source>
        <dbReference type="ARBA" id="ARBA00023136"/>
    </source>
</evidence>
<feature type="transmembrane region" description="Helical" evidence="8">
    <location>
        <begin position="334"/>
        <end position="351"/>
    </location>
</feature>
<evidence type="ECO:0000256" key="1">
    <source>
        <dbReference type="ARBA" id="ARBA00004141"/>
    </source>
</evidence>
<dbReference type="PANTHER" id="PTHR48021">
    <property type="match status" value="1"/>
</dbReference>
<keyword evidence="6 8" id="KW-0472">Membrane</keyword>
<dbReference type="Pfam" id="PF00083">
    <property type="entry name" value="Sugar_tr"/>
    <property type="match status" value="1"/>
</dbReference>
<dbReference type="InterPro" id="IPR003663">
    <property type="entry name" value="Sugar/inositol_transpt"/>
</dbReference>
<dbReference type="SUPFAM" id="SSF103473">
    <property type="entry name" value="MFS general substrate transporter"/>
    <property type="match status" value="1"/>
</dbReference>
<comment type="subcellular location">
    <subcellularLocation>
        <location evidence="1">Membrane</location>
        <topology evidence="1">Multi-pass membrane protein</topology>
    </subcellularLocation>
</comment>
<accession>A0A6V7PE91</accession>
<dbReference type="InterPro" id="IPR020846">
    <property type="entry name" value="MFS_dom"/>
</dbReference>
<evidence type="ECO:0000256" key="3">
    <source>
        <dbReference type="ARBA" id="ARBA00022597"/>
    </source>
</evidence>
<feature type="transmembrane region" description="Helical" evidence="8">
    <location>
        <begin position="363"/>
        <end position="386"/>
    </location>
</feature>
<dbReference type="PANTHER" id="PTHR48021:SF25">
    <property type="entry name" value="SUGAR TRANSPORTER ERD6-LIKE 5"/>
    <property type="match status" value="1"/>
</dbReference>
<sequence length="495" mass="54504">MEVGGDVGEETARPLMEAKGGRRPPSQPSILVVVASTAVAVAGSFVFGMSVGYSSPSQSGIMYDLDLSLAEYSVFGSILTIGAMIGAIISGHIADGHGRRCAMAISDLFCIAGWLSIVFSKNFWWLDVGRFSVGCGIGVFSYVVPVYISEITPKNLRGGFATVNQLMICCGASLMYVMGTVLTWRVLAIIGLAPCLLQLLGLILIPESPRWLAKVGQHEEFEAALSRLRGKDADICEEAEEIKEFAENLRRLPQASLFELFQKKYLHSVTVCWSWTNGTSAFGGVNAIGFYASEIFVSAGFSSGNSGMLAMVAVQIPMTTLGVFLMDKAGRRPLLMQGHAWVCFLVGMSFLSKNQEWVKELNMLLALAGILVYTGSFSLGMGGNTMGYNVRDISHKCERRRGEPRDFSQLAWLLGCFICFQLSHDVEFCRYLLHVCMYLWSHCSICGEASPRDQREDSRRDTSFIELLLIIIIIQKRKMYKFPKGLFGYHSKLSS</sequence>
<dbReference type="InterPro" id="IPR005829">
    <property type="entry name" value="Sugar_transporter_CS"/>
</dbReference>
<evidence type="ECO:0000256" key="2">
    <source>
        <dbReference type="ARBA" id="ARBA00010992"/>
    </source>
</evidence>
<feature type="domain" description="Major facilitator superfamily (MFS) profile" evidence="9">
    <location>
        <begin position="36"/>
        <end position="495"/>
    </location>
</feature>
<dbReference type="InterPro" id="IPR036259">
    <property type="entry name" value="MFS_trans_sf"/>
</dbReference>
<evidence type="ECO:0000256" key="7">
    <source>
        <dbReference type="SAM" id="MobiDB-lite"/>
    </source>
</evidence>
<keyword evidence="3" id="KW-0762">Sugar transport</keyword>
<feature type="transmembrane region" description="Helical" evidence="8">
    <location>
        <begin position="160"/>
        <end position="178"/>
    </location>
</feature>
<keyword evidence="3" id="KW-0813">Transport</keyword>
<dbReference type="PROSITE" id="PS50850">
    <property type="entry name" value="MFS"/>
    <property type="match status" value="1"/>
</dbReference>
<protein>
    <recommendedName>
        <fullName evidence="9">Major facilitator superfamily (MFS) profile domain-containing protein</fullName>
    </recommendedName>
</protein>
<dbReference type="InterPro" id="IPR005828">
    <property type="entry name" value="MFS_sugar_transport-like"/>
</dbReference>
<comment type="similarity">
    <text evidence="2">Belongs to the major facilitator superfamily. Sugar transporter (TC 2.A.1.1) family.</text>
</comment>
<feature type="region of interest" description="Disordered" evidence="7">
    <location>
        <begin position="1"/>
        <end position="26"/>
    </location>
</feature>
<gene>
    <name evidence="10" type="ORF">CB5_LOCUS12382</name>
</gene>
<dbReference type="PRINTS" id="PR00171">
    <property type="entry name" value="SUGRTRNSPORT"/>
</dbReference>
<keyword evidence="5 8" id="KW-1133">Transmembrane helix</keyword>
<dbReference type="PROSITE" id="PS00216">
    <property type="entry name" value="SUGAR_TRANSPORT_1"/>
    <property type="match status" value="1"/>
</dbReference>
<feature type="transmembrane region" description="Helical" evidence="8">
    <location>
        <begin position="184"/>
        <end position="205"/>
    </location>
</feature>
<evidence type="ECO:0000256" key="5">
    <source>
        <dbReference type="ARBA" id="ARBA00022989"/>
    </source>
</evidence>
<dbReference type="AlphaFoldDB" id="A0A6V7PE91"/>
<reference evidence="10" key="1">
    <citation type="submission" date="2020-07" db="EMBL/GenBank/DDBJ databases">
        <authorList>
            <person name="Lin J."/>
        </authorList>
    </citation>
    <scope>NUCLEOTIDE SEQUENCE</scope>
</reference>
<feature type="transmembrane region" description="Helical" evidence="8">
    <location>
        <begin position="29"/>
        <end position="49"/>
    </location>
</feature>
<evidence type="ECO:0000256" key="8">
    <source>
        <dbReference type="SAM" id="Phobius"/>
    </source>
</evidence>
<dbReference type="GO" id="GO:0022857">
    <property type="term" value="F:transmembrane transporter activity"/>
    <property type="evidence" value="ECO:0007669"/>
    <property type="project" value="InterPro"/>
</dbReference>
<feature type="transmembrane region" description="Helical" evidence="8">
    <location>
        <begin position="101"/>
        <end position="119"/>
    </location>
</feature>
<dbReference type="Gene3D" id="1.20.1250.20">
    <property type="entry name" value="MFS general substrate transporter like domains"/>
    <property type="match status" value="1"/>
</dbReference>
<feature type="transmembrane region" description="Helical" evidence="8">
    <location>
        <begin position="131"/>
        <end position="148"/>
    </location>
</feature>
<feature type="transmembrane region" description="Helical" evidence="8">
    <location>
        <begin position="69"/>
        <end position="89"/>
    </location>
</feature>
<name>A0A6V7PE91_ANACO</name>
<dbReference type="InterPro" id="IPR050549">
    <property type="entry name" value="MFS_Trehalose_Transporter"/>
</dbReference>
<evidence type="ECO:0000313" key="10">
    <source>
        <dbReference type="EMBL" id="CAD1829171.1"/>
    </source>
</evidence>
<keyword evidence="4 8" id="KW-0812">Transmembrane</keyword>
<proteinExistence type="inferred from homology"/>
<dbReference type="GO" id="GO:0016020">
    <property type="term" value="C:membrane"/>
    <property type="evidence" value="ECO:0007669"/>
    <property type="project" value="UniProtKB-SubCell"/>
</dbReference>
<evidence type="ECO:0000259" key="9">
    <source>
        <dbReference type="PROSITE" id="PS50850"/>
    </source>
</evidence>